<keyword evidence="2" id="KW-1185">Reference proteome</keyword>
<dbReference type="AlphaFoldDB" id="A0AAV7RX77"/>
<dbReference type="EMBL" id="JANPWB010000009">
    <property type="protein sequence ID" value="KAJ1156221.1"/>
    <property type="molecule type" value="Genomic_DNA"/>
</dbReference>
<organism evidence="1 2">
    <name type="scientific">Pleurodeles waltl</name>
    <name type="common">Iberian ribbed newt</name>
    <dbReference type="NCBI Taxonomy" id="8319"/>
    <lineage>
        <taxon>Eukaryota</taxon>
        <taxon>Metazoa</taxon>
        <taxon>Chordata</taxon>
        <taxon>Craniata</taxon>
        <taxon>Vertebrata</taxon>
        <taxon>Euteleostomi</taxon>
        <taxon>Amphibia</taxon>
        <taxon>Batrachia</taxon>
        <taxon>Caudata</taxon>
        <taxon>Salamandroidea</taxon>
        <taxon>Salamandridae</taxon>
        <taxon>Pleurodelinae</taxon>
        <taxon>Pleurodeles</taxon>
    </lineage>
</organism>
<gene>
    <name evidence="1" type="ORF">NDU88_008945</name>
</gene>
<dbReference type="Proteomes" id="UP001066276">
    <property type="component" value="Chromosome 5"/>
</dbReference>
<protein>
    <submittedName>
        <fullName evidence="1">Uncharacterized protein</fullName>
    </submittedName>
</protein>
<reference evidence="1" key="1">
    <citation type="journal article" date="2022" name="bioRxiv">
        <title>Sequencing and chromosome-scale assembly of the giantPleurodeles waltlgenome.</title>
        <authorList>
            <person name="Brown T."/>
            <person name="Elewa A."/>
            <person name="Iarovenko S."/>
            <person name="Subramanian E."/>
            <person name="Araus A.J."/>
            <person name="Petzold A."/>
            <person name="Susuki M."/>
            <person name="Suzuki K.-i.T."/>
            <person name="Hayashi T."/>
            <person name="Toyoda A."/>
            <person name="Oliveira C."/>
            <person name="Osipova E."/>
            <person name="Leigh N.D."/>
            <person name="Simon A."/>
            <person name="Yun M.H."/>
        </authorList>
    </citation>
    <scope>NUCLEOTIDE SEQUENCE</scope>
    <source>
        <strain evidence="1">20211129_DDA</strain>
        <tissue evidence="1">Liver</tissue>
    </source>
</reference>
<accession>A0AAV7RX77</accession>
<comment type="caution">
    <text evidence="1">The sequence shown here is derived from an EMBL/GenBank/DDBJ whole genome shotgun (WGS) entry which is preliminary data.</text>
</comment>
<sequence length="72" mass="7883">MTPAHGRRRVHSEEVDSVPHLAAQCLQEGVEFSERILPPEALRKKERISMASIIAKTGVYRLPDTSSAAPCG</sequence>
<evidence type="ECO:0000313" key="2">
    <source>
        <dbReference type="Proteomes" id="UP001066276"/>
    </source>
</evidence>
<proteinExistence type="predicted"/>
<evidence type="ECO:0000313" key="1">
    <source>
        <dbReference type="EMBL" id="KAJ1156221.1"/>
    </source>
</evidence>
<name>A0AAV7RX77_PLEWA</name>